<evidence type="ECO:0000256" key="3">
    <source>
        <dbReference type="ARBA" id="ARBA00022840"/>
    </source>
</evidence>
<organism evidence="8 9">
    <name type="scientific">Flemingia macrophylla</name>
    <dbReference type="NCBI Taxonomy" id="520843"/>
    <lineage>
        <taxon>Eukaryota</taxon>
        <taxon>Viridiplantae</taxon>
        <taxon>Streptophyta</taxon>
        <taxon>Embryophyta</taxon>
        <taxon>Tracheophyta</taxon>
        <taxon>Spermatophyta</taxon>
        <taxon>Magnoliopsida</taxon>
        <taxon>eudicotyledons</taxon>
        <taxon>Gunneridae</taxon>
        <taxon>Pentapetalae</taxon>
        <taxon>rosids</taxon>
        <taxon>fabids</taxon>
        <taxon>Fabales</taxon>
        <taxon>Fabaceae</taxon>
        <taxon>Papilionoideae</taxon>
        <taxon>50 kb inversion clade</taxon>
        <taxon>NPAAA clade</taxon>
        <taxon>indigoferoid/millettioid clade</taxon>
        <taxon>Phaseoleae</taxon>
        <taxon>Flemingia</taxon>
    </lineage>
</organism>
<dbReference type="PROSITE" id="PS50013">
    <property type="entry name" value="CHROMO_2"/>
    <property type="match status" value="2"/>
</dbReference>
<feature type="domain" description="Helicase ATP-binding" evidence="7">
    <location>
        <begin position="281"/>
        <end position="448"/>
    </location>
</feature>
<dbReference type="InterPro" id="IPR000953">
    <property type="entry name" value="Chromo/chromo_shadow_dom"/>
</dbReference>
<evidence type="ECO:0000259" key="6">
    <source>
        <dbReference type="PROSITE" id="PS50013"/>
    </source>
</evidence>
<dbReference type="GO" id="GO:0005634">
    <property type="term" value="C:nucleus"/>
    <property type="evidence" value="ECO:0007669"/>
    <property type="project" value="UniProtKB-SubCell"/>
</dbReference>
<keyword evidence="2" id="KW-0547">Nucleotide-binding</keyword>
<feature type="compositionally biased region" description="Polar residues" evidence="5">
    <location>
        <begin position="1198"/>
        <end position="1220"/>
    </location>
</feature>
<gene>
    <name evidence="8" type="ORF">Fmac_006350</name>
</gene>
<dbReference type="Pfam" id="PF25029">
    <property type="entry name" value="MOM1"/>
    <property type="match status" value="1"/>
</dbReference>
<dbReference type="InterPro" id="IPR056882">
    <property type="entry name" value="MOM1_dom"/>
</dbReference>
<evidence type="ECO:0000256" key="5">
    <source>
        <dbReference type="SAM" id="MobiDB-lite"/>
    </source>
</evidence>
<evidence type="ECO:0000313" key="8">
    <source>
        <dbReference type="EMBL" id="KAL2345065.1"/>
    </source>
</evidence>
<dbReference type="Proteomes" id="UP001603857">
    <property type="component" value="Unassembled WGS sequence"/>
</dbReference>
<dbReference type="Gene3D" id="2.40.50.40">
    <property type="match status" value="2"/>
</dbReference>
<dbReference type="SMART" id="SM00298">
    <property type="entry name" value="CHROMO"/>
    <property type="match status" value="2"/>
</dbReference>
<feature type="region of interest" description="Disordered" evidence="5">
    <location>
        <begin position="1192"/>
        <end position="1220"/>
    </location>
</feature>
<evidence type="ECO:0000256" key="4">
    <source>
        <dbReference type="ARBA" id="ARBA00023242"/>
    </source>
</evidence>
<proteinExistence type="predicted"/>
<dbReference type="PROSITE" id="PS51192">
    <property type="entry name" value="HELICASE_ATP_BIND_1"/>
    <property type="match status" value="1"/>
</dbReference>
<dbReference type="SUPFAM" id="SSF54160">
    <property type="entry name" value="Chromo domain-like"/>
    <property type="match status" value="2"/>
</dbReference>
<dbReference type="PANTHER" id="PTHR45623">
    <property type="entry name" value="CHROMODOMAIN-HELICASE-DNA-BINDING PROTEIN 3-RELATED-RELATED"/>
    <property type="match status" value="1"/>
</dbReference>
<dbReference type="Pfam" id="PF00176">
    <property type="entry name" value="SNF2-rel_dom"/>
    <property type="match status" value="1"/>
</dbReference>
<comment type="subcellular location">
    <subcellularLocation>
        <location evidence="1">Nucleus</location>
    </subcellularLocation>
</comment>
<dbReference type="EMBL" id="JBGMDY010000002">
    <property type="protein sequence ID" value="KAL2345065.1"/>
    <property type="molecule type" value="Genomic_DNA"/>
</dbReference>
<name>A0ABD1ND35_9FABA</name>
<dbReference type="SUPFAM" id="SSF52540">
    <property type="entry name" value="P-loop containing nucleoside triphosphate hydrolases"/>
    <property type="match status" value="2"/>
</dbReference>
<dbReference type="InterPro" id="IPR038718">
    <property type="entry name" value="SNF2-like_sf"/>
</dbReference>
<dbReference type="PANTHER" id="PTHR45623:SF51">
    <property type="entry name" value="DNA HELICASE CHROMATIN REGULATOR PHD FAMILY-RELATED"/>
    <property type="match status" value="1"/>
</dbReference>
<dbReference type="InterPro" id="IPR027417">
    <property type="entry name" value="P-loop_NTPase"/>
</dbReference>
<evidence type="ECO:0000259" key="7">
    <source>
        <dbReference type="PROSITE" id="PS51192"/>
    </source>
</evidence>
<reference evidence="8 9" key="1">
    <citation type="submission" date="2024-08" db="EMBL/GenBank/DDBJ databases">
        <title>Insights into the chromosomal genome structure of Flemingia macrophylla.</title>
        <authorList>
            <person name="Ding Y."/>
            <person name="Zhao Y."/>
            <person name="Bi W."/>
            <person name="Wu M."/>
            <person name="Zhao G."/>
            <person name="Gong Y."/>
            <person name="Li W."/>
            <person name="Zhang P."/>
        </authorList>
    </citation>
    <scope>NUCLEOTIDE SEQUENCE [LARGE SCALE GENOMIC DNA]</scope>
    <source>
        <strain evidence="8">DYQJB</strain>
        <tissue evidence="8">Leaf</tissue>
    </source>
</reference>
<keyword evidence="9" id="KW-1185">Reference proteome</keyword>
<feature type="domain" description="Chromo" evidence="6">
    <location>
        <begin position="94"/>
        <end position="155"/>
    </location>
</feature>
<feature type="domain" description="Chromo" evidence="6">
    <location>
        <begin position="168"/>
        <end position="242"/>
    </location>
</feature>
<keyword evidence="4" id="KW-0539">Nucleus</keyword>
<sequence>MTVTSPLNQTVVCDMNAEILATDENEGDAHSRCIDGVTKEHKDKTQANPRMKDKRGSREAVCSICMRGGAILLSGNELAADVAVEKDVKGGVSSILDSIEEGSNDKVMQRKYLVKYQGLAHAHNLWILESELLLEAPKLLAKFKRKLQIPNYQIRCKKDWRIPHRLLLKREIVLSTQNDQHFRGHGDNASICRYEWLVKWTGLGYDNVTWELDDASFLTSPEGMKLIDDYENRHKSADRLPRNQFEANKERKASFPELSVLLYGDSPEFYNQHLSYVNKLRMCWQEGQNALIVDDQIDQERVMKVILFILSLNCNAKKPFLIISTSNALSVWETEFLNLAPSTNIVVYKGNKVVRSGIRALEFFNEDDGILFQILLSSSDVIVEDLHALRCIPWEAIIIDECQRSRILGHSDNINILKAEMRLLLVSGQIKEDQSDYIKLISFLRGSNITQMNTYISDSISTLKSQLEKYVVFKCKSDSPRFVEYWVPACLSNLQLEQYCSMLLSNLMLLCSSQKSDSVDALHDLIISTRKYVFCSTLICCEINTLGIVATAMPFQKLPFLGSTCGSGSIGDILDDVLCQRFGKDCYVRYDRSYAPKTKQAALDTFNDKKHGKFVFLMENRACLPSVKLSSVDTIILFDSDLDPQNDLRGLQRMSIKSQFKKFPVFRLYTYFTVEEKLLMLAKEGIALDSNVRLVSLITCHTLLKWGSSYLFNKLDELHASVTSVSTPDIADQSLLCDVICELSSHLVCGADDTDCHGWSFISRIQQNGGEYVKNVLLLGERTMKKLGSEPCAFSWSNLDGRRPCWKFLAVPSQRIRKTIRQFDHILKESECENDTFIGKRTTTKDNVGPIWRRFSKDKVDPKRRKVSKDVVEANGRKVSNHTIDSKIWKVSSDVVDSNSKGWRVSKNIADAKYQKTGLKSKKNPSVVIRASKSNGNSKGLSNALDSTVHPLTNETARATATNMQFSEKKNLLDIPNGNKCLPKPDISGLCDILHFKKNVKVVAVRILEHIFKHYNVNCQEVSAVQAFEISVCWLAASLLKHKIDRKDSLALAKLYLNFNCKEEEAMGVYSELWKHVKEFSNCLHSELCVEECNINCASDSKKPELNDLAEEKQKDFLGTCDSKLVKSVTNEHDLQMKCHPTVVSQDHTNEICLSPKTPSSSPVEAVAISIESGSDDGETNSVTIITVEDSSDEHYSNDVNPVTGSLERQSPVRSTNITQSNGIVSEDLQILMDEEVANDNAMNTSTHPMQHDSVERDAVTCVSTHVPEGRQSDSVMTHVSGESTALEFAETTLPYMQPPHANLWPLPQMAISTIPSFPEHNLASTTVTPLDDIFYHISEDHCYIHEAEVILEEPNNLVEPVNPSFISPVILQPFTSVFTNKNVTHVPDRINIPGYINSGNFQAHSVTPEMSHLAYPDPLLGEMERTESLNEEAFTDPLLIEMERIEKVTEEASKIYEQKLLQLQSDYKKEFEMISEKYKMLLEKVNAEAALKGMELETQCKLVLRSQVLAEAWIHRERAETQCTEQGFKGTTVLVDYPSATAMPSSRMTDQDYMSNRPTVPEINPARACFDPMIQLCSNLLNGYALLALSPPIDSSAASSYSVPLIPE</sequence>
<dbReference type="InterPro" id="IPR016197">
    <property type="entry name" value="Chromo-like_dom_sf"/>
</dbReference>
<comment type="caution">
    <text evidence="8">The sequence shown here is derived from an EMBL/GenBank/DDBJ whole genome shotgun (WGS) entry which is preliminary data.</text>
</comment>
<dbReference type="Gene3D" id="3.40.50.10810">
    <property type="entry name" value="Tandem AAA-ATPase domain"/>
    <property type="match status" value="1"/>
</dbReference>
<evidence type="ECO:0000256" key="2">
    <source>
        <dbReference type="ARBA" id="ARBA00022741"/>
    </source>
</evidence>
<dbReference type="InterPro" id="IPR014001">
    <property type="entry name" value="Helicase_ATP-bd"/>
</dbReference>
<keyword evidence="3" id="KW-0067">ATP-binding</keyword>
<protein>
    <submittedName>
        <fullName evidence="8">Uncharacterized protein</fullName>
    </submittedName>
</protein>
<dbReference type="InterPro" id="IPR000330">
    <property type="entry name" value="SNF2_N"/>
</dbReference>
<dbReference type="Gene3D" id="3.40.50.300">
    <property type="entry name" value="P-loop containing nucleotide triphosphate hydrolases"/>
    <property type="match status" value="2"/>
</dbReference>
<dbReference type="GO" id="GO:0005524">
    <property type="term" value="F:ATP binding"/>
    <property type="evidence" value="ECO:0007669"/>
    <property type="project" value="UniProtKB-KW"/>
</dbReference>
<evidence type="ECO:0000256" key="1">
    <source>
        <dbReference type="ARBA" id="ARBA00004123"/>
    </source>
</evidence>
<accession>A0ABD1ND35</accession>
<dbReference type="Gene3D" id="6.10.250.1310">
    <property type="match status" value="1"/>
</dbReference>
<evidence type="ECO:0000313" key="9">
    <source>
        <dbReference type="Proteomes" id="UP001603857"/>
    </source>
</evidence>